<dbReference type="Proteomes" id="UP001626550">
    <property type="component" value="Unassembled WGS sequence"/>
</dbReference>
<dbReference type="EMBL" id="JBJKFK010003879">
    <property type="protein sequence ID" value="KAL3309472.1"/>
    <property type="molecule type" value="Genomic_DNA"/>
</dbReference>
<evidence type="ECO:0000313" key="1">
    <source>
        <dbReference type="EMBL" id="KAL3309472.1"/>
    </source>
</evidence>
<gene>
    <name evidence="1" type="ORF">Ciccas_011982</name>
</gene>
<reference evidence="1 2" key="1">
    <citation type="submission" date="2024-11" db="EMBL/GenBank/DDBJ databases">
        <title>Adaptive evolution of stress response genes in parasites aligns with host niche diversity.</title>
        <authorList>
            <person name="Hahn C."/>
            <person name="Resl P."/>
        </authorList>
    </citation>
    <scope>NUCLEOTIDE SEQUENCE [LARGE SCALE GENOMIC DNA]</scope>
    <source>
        <strain evidence="1">EGGRZ-B1_66</strain>
        <tissue evidence="1">Body</tissue>
    </source>
</reference>
<keyword evidence="2" id="KW-1185">Reference proteome</keyword>
<organism evidence="1 2">
    <name type="scientific">Cichlidogyrus casuarinus</name>
    <dbReference type="NCBI Taxonomy" id="1844966"/>
    <lineage>
        <taxon>Eukaryota</taxon>
        <taxon>Metazoa</taxon>
        <taxon>Spiralia</taxon>
        <taxon>Lophotrochozoa</taxon>
        <taxon>Platyhelminthes</taxon>
        <taxon>Monogenea</taxon>
        <taxon>Monopisthocotylea</taxon>
        <taxon>Dactylogyridea</taxon>
        <taxon>Ancyrocephalidae</taxon>
        <taxon>Cichlidogyrus</taxon>
    </lineage>
</organism>
<dbReference type="AlphaFoldDB" id="A0ABD2PRE9"/>
<comment type="caution">
    <text evidence="1">The sequence shown here is derived from an EMBL/GenBank/DDBJ whole genome shotgun (WGS) entry which is preliminary data.</text>
</comment>
<name>A0ABD2PRE9_9PLAT</name>
<protein>
    <submittedName>
        <fullName evidence="1">Uncharacterized protein</fullName>
    </submittedName>
</protein>
<evidence type="ECO:0000313" key="2">
    <source>
        <dbReference type="Proteomes" id="UP001626550"/>
    </source>
</evidence>
<proteinExistence type="predicted"/>
<sequence>MVSHCRIDCLIREELIYLGEGKIVQINWEEPEELLGTLKNYIVTVSNGYVTQVEGNVIVLKNMDGQPFKHKYDYVIRITAVYNQGTQRKILLITFKFEEKVYSQEFMDNMAQTIAKKLDASMEIRQRNFSEELAEISKPWSYNVEKLVLVISNDVRAFDGKEGLKDSSFQSEEPCEFIHDSEIKCRSVILKKGTEKNDLYTWPEDDASDRGMSAQLRFYYGEETDHWYATKISSNLSCRLVDKASKTLL</sequence>
<accession>A0ABD2PRE9</accession>